<dbReference type="Proteomes" id="UP000234484">
    <property type="component" value="Unassembled WGS sequence"/>
</dbReference>
<comment type="caution">
    <text evidence="1">The sequence shown here is derived from an EMBL/GenBank/DDBJ whole genome shotgun (WGS) entry which is preliminary data.</text>
</comment>
<evidence type="ECO:0000313" key="1">
    <source>
        <dbReference type="EMBL" id="PLK18092.1"/>
    </source>
</evidence>
<reference evidence="1 2" key="1">
    <citation type="submission" date="2017-12" db="EMBL/GenBank/DDBJ databases">
        <title>The characterization of oligonucleotides binding to NgAgo.</title>
        <authorList>
            <person name="Jiang L."/>
            <person name="He B."/>
            <person name="Kang J."/>
            <person name="Yu M."/>
            <person name="Li N."/>
            <person name="Fang Y."/>
            <person name="Tang Z."/>
            <person name="Wu P."/>
            <person name="Yao P."/>
            <person name="Huang J."/>
        </authorList>
    </citation>
    <scope>NUCLEOTIDE SEQUENCE [LARGE SCALE GENOMIC DNA]</scope>
    <source>
        <strain evidence="1 2">SP2</strain>
        <tissue evidence="1">Freeze-dried powder thallus</tissue>
    </source>
</reference>
<protein>
    <submittedName>
        <fullName evidence="1">Uncharacterized protein</fullName>
    </submittedName>
</protein>
<dbReference type="AlphaFoldDB" id="A0A2J4JA12"/>
<feature type="non-terminal residue" evidence="1">
    <location>
        <position position="67"/>
    </location>
</feature>
<proteinExistence type="predicted"/>
<organism evidence="1 2">
    <name type="scientific">Natronobacterium gregoryi (strain ATCC 43098 / DSM 3393 / CCM 3738 / CIP 104747 / IAM 13177 / JCM 8860 / NBRC 102187 / NCIMB 2189 / SP2)</name>
    <dbReference type="NCBI Taxonomy" id="797304"/>
    <lineage>
        <taxon>Archaea</taxon>
        <taxon>Methanobacteriati</taxon>
        <taxon>Methanobacteriota</taxon>
        <taxon>Stenosarchaea group</taxon>
        <taxon>Halobacteria</taxon>
        <taxon>Halobacteriales</taxon>
        <taxon>Natrialbaceae</taxon>
        <taxon>Natronobacterium</taxon>
    </lineage>
</organism>
<gene>
    <name evidence="1" type="ORF">CYV19_18715</name>
</gene>
<sequence length="67" mass="7342">MIGDELSGRIDTGFEPPELVFAESQSRLSVSTEPTSYKAQAFDPDVCLESTTNSSGRHCLVQHLLGW</sequence>
<name>A0A2J4JA12_NATGS</name>
<accession>A0A2J4JA12</accession>
<dbReference type="EMBL" id="PKKI01000107">
    <property type="protein sequence ID" value="PLK18092.1"/>
    <property type="molecule type" value="Genomic_DNA"/>
</dbReference>
<evidence type="ECO:0000313" key="2">
    <source>
        <dbReference type="Proteomes" id="UP000234484"/>
    </source>
</evidence>